<feature type="region of interest" description="Disordered" evidence="1">
    <location>
        <begin position="739"/>
        <end position="864"/>
    </location>
</feature>
<evidence type="ECO:0000313" key="3">
    <source>
        <dbReference type="WBParaSite" id="PSAMB.scaffold812size40942.g9049.t1"/>
    </source>
</evidence>
<sequence>MGLVGADVQQQYSASVDYERSSSSQPRRPSDSAAIPNSRVTRIDREVLQFIDVQPYHAFLRKDDRPENTIYMSNEDTLLNNGSLVGVNLSRVFRIRDFAMVNAVLGAQWTATGLRTVIPLDNNRSEFVTHALVTEVLPTGIRLFSRCLQKPIDAPVETLPATAIDDEGLPAIRPHQTVVVRVHRAERGENYVAVSVELLPLHSGKGVIYLVREEFSVILYDEPPGNERLPFRYVLAPNDVIKAGGVPINDWYGRRVDFAACVDQPDGSEEFLEGRRYKAVQATIAVAEPRTKHFRSRGVVYSRGPGGDDGRDDAASSLMRSANPSSTPTDMLSLEDKVLNEWRMVHRVPDDEAKGAVDYLFVEPDQPSSTVFVDEASGTRSPQPQQVARPPPIMQHESPFAPYEVITSVNAQRAEESPPVGGVTASPLTADGDNEEQQQQQQQNLTSGDVEWDEEAERRFAEQIRQAEEESLRLTQRLPEATVNAEDDELLQAIAMSVEEERLRLERLREKEERDLEAALNASRLPSDELLEEVLELSRREAGNFHTASSKVDYDHGQLVQLDEATGGEEPKEAIFETMIKRPVTVPTVDIEQLLFADDAPDMAPPIPPLSPKPVDVNTFFQRQLAEFLSSAPTPSLPAVKTKAKEAAPSLPVDKDDLMSETVSDSQPTLRPSIDSIPVDWSLAPKEPKMEQTISNNDEGRIVDGVKLIVDATDGAPPTREVSDNLSALWVDDEERSTVELLDDDDDEDKVGGSDTVDEPPTPRPLLCDNEPRSTPEQRSTVELFDDDDEDVKRDENKDESEGDDGIGGGATPAILPTPHPLICDSETRDTPDESLDEEAKTLTPDDQPPLPDEQLPLPEGVNDELSRISHSQPVYDRVVAIASFLAPHNPKAGVLLEELKKLERK</sequence>
<evidence type="ECO:0000313" key="2">
    <source>
        <dbReference type="Proteomes" id="UP000887566"/>
    </source>
</evidence>
<reference evidence="3" key="1">
    <citation type="submission" date="2022-11" db="UniProtKB">
        <authorList>
            <consortium name="WormBaseParasite"/>
        </authorList>
    </citation>
    <scope>IDENTIFICATION</scope>
</reference>
<accession>A0A914XG19</accession>
<feature type="region of interest" description="Disordered" evidence="1">
    <location>
        <begin position="656"/>
        <end position="676"/>
    </location>
</feature>
<feature type="compositionally biased region" description="Acidic residues" evidence="1">
    <location>
        <begin position="739"/>
        <end position="749"/>
    </location>
</feature>
<organism evidence="2 3">
    <name type="scientific">Plectus sambesii</name>
    <dbReference type="NCBI Taxonomy" id="2011161"/>
    <lineage>
        <taxon>Eukaryota</taxon>
        <taxon>Metazoa</taxon>
        <taxon>Ecdysozoa</taxon>
        <taxon>Nematoda</taxon>
        <taxon>Chromadorea</taxon>
        <taxon>Plectida</taxon>
        <taxon>Plectina</taxon>
        <taxon>Plectoidea</taxon>
        <taxon>Plectidae</taxon>
        <taxon>Plectus</taxon>
    </lineage>
</organism>
<name>A0A914XG19_9BILA</name>
<feature type="region of interest" description="Disordered" evidence="1">
    <location>
        <begin position="371"/>
        <end position="395"/>
    </location>
</feature>
<dbReference type="Proteomes" id="UP000887566">
    <property type="component" value="Unplaced"/>
</dbReference>
<feature type="region of interest" description="Disordered" evidence="1">
    <location>
        <begin position="298"/>
        <end position="330"/>
    </location>
</feature>
<protein>
    <submittedName>
        <fullName evidence="3">Uncharacterized protein</fullName>
    </submittedName>
</protein>
<keyword evidence="2" id="KW-1185">Reference proteome</keyword>
<feature type="region of interest" description="Disordered" evidence="1">
    <location>
        <begin position="1"/>
        <end position="36"/>
    </location>
</feature>
<proteinExistence type="predicted"/>
<evidence type="ECO:0000256" key="1">
    <source>
        <dbReference type="SAM" id="MobiDB-lite"/>
    </source>
</evidence>
<feature type="region of interest" description="Disordered" evidence="1">
    <location>
        <begin position="412"/>
        <end position="458"/>
    </location>
</feature>
<dbReference type="WBParaSite" id="PSAMB.scaffold812size40942.g9049.t1">
    <property type="protein sequence ID" value="PSAMB.scaffold812size40942.g9049.t1"/>
    <property type="gene ID" value="PSAMB.scaffold812size40942.g9049"/>
</dbReference>
<feature type="compositionally biased region" description="Polar residues" evidence="1">
    <location>
        <begin position="318"/>
        <end position="330"/>
    </location>
</feature>
<feature type="compositionally biased region" description="Polar residues" evidence="1">
    <location>
        <begin position="661"/>
        <end position="670"/>
    </location>
</feature>
<dbReference type="AlphaFoldDB" id="A0A914XG19"/>
<dbReference type="InterPro" id="IPR003903">
    <property type="entry name" value="UIM_dom"/>
</dbReference>
<dbReference type="PROSITE" id="PS50330">
    <property type="entry name" value="UIM"/>
    <property type="match status" value="1"/>
</dbReference>